<dbReference type="Proteomes" id="UP000292686">
    <property type="component" value="Unassembled WGS sequence"/>
</dbReference>
<dbReference type="Proteomes" id="UP000581087">
    <property type="component" value="Unassembled WGS sequence"/>
</dbReference>
<comment type="caution">
    <text evidence="3">The sequence shown here is derived from an EMBL/GenBank/DDBJ whole genome shotgun (WGS) entry which is preliminary data.</text>
</comment>
<evidence type="ECO:0000259" key="1">
    <source>
        <dbReference type="Pfam" id="PF08241"/>
    </source>
</evidence>
<dbReference type="RefSeq" id="WP_129172911.1">
    <property type="nucleotide sequence ID" value="NZ_JACCBI010000001.1"/>
</dbReference>
<evidence type="ECO:0000313" key="5">
    <source>
        <dbReference type="Proteomes" id="UP000581087"/>
    </source>
</evidence>
<feature type="domain" description="Methyltransferase type 11" evidence="1">
    <location>
        <begin position="58"/>
        <end position="147"/>
    </location>
</feature>
<gene>
    <name evidence="2" type="ORF">BJ972_001191</name>
    <name evidence="3" type="ORF">ESP50_05295</name>
</gene>
<reference evidence="3 4" key="1">
    <citation type="submission" date="2019-01" db="EMBL/GenBank/DDBJ databases">
        <title>Agromyces.</title>
        <authorList>
            <person name="Li J."/>
        </authorList>
    </citation>
    <scope>NUCLEOTIDE SEQUENCE [LARGE SCALE GENOMIC DNA]</scope>
    <source>
        <strain evidence="3 4">DSM 23870</strain>
    </source>
</reference>
<dbReference type="Pfam" id="PF08241">
    <property type="entry name" value="Methyltransf_11"/>
    <property type="match status" value="1"/>
</dbReference>
<dbReference type="Gene3D" id="3.40.50.150">
    <property type="entry name" value="Vaccinia Virus protein VP39"/>
    <property type="match status" value="1"/>
</dbReference>
<evidence type="ECO:0000313" key="2">
    <source>
        <dbReference type="EMBL" id="NYD66672.1"/>
    </source>
</evidence>
<dbReference type="EMBL" id="SDPM01000002">
    <property type="protein sequence ID" value="RXZ87337.1"/>
    <property type="molecule type" value="Genomic_DNA"/>
</dbReference>
<dbReference type="AlphaFoldDB" id="A0A4Q2M7P4"/>
<protein>
    <submittedName>
        <fullName evidence="2 3">SAM-dependent methyltransferase</fullName>
    </submittedName>
</protein>
<proteinExistence type="predicted"/>
<name>A0A4Q2M7P4_9MICO</name>
<organism evidence="3 4">
    <name type="scientific">Agromyces atrinae</name>
    <dbReference type="NCBI Taxonomy" id="592376"/>
    <lineage>
        <taxon>Bacteria</taxon>
        <taxon>Bacillati</taxon>
        <taxon>Actinomycetota</taxon>
        <taxon>Actinomycetes</taxon>
        <taxon>Micrococcales</taxon>
        <taxon>Microbacteriaceae</taxon>
        <taxon>Agromyces</taxon>
    </lineage>
</organism>
<dbReference type="OrthoDB" id="4484556at2"/>
<dbReference type="EMBL" id="JACCBI010000001">
    <property type="protein sequence ID" value="NYD66672.1"/>
    <property type="molecule type" value="Genomic_DNA"/>
</dbReference>
<sequence length="215" mass="24130">MGTRDDADRAERELRSTEGAGYTDRLLAHEKRGWLRKNLDVQAPYRWDLKRLDLGHTLDVGCGLGRNLLNLEGGVGVDHNAESIAVARSRGLTAYTIEGFLASEHAVPESFDSLLFAHVLEHMGRDEGFDLVSLYLPFLKPGGRVCFITPQEAGYRSDPTHVHFVDSQGLRDVCERFDLEIERDYSFPFPRPIGHVFTFNQFEVVARKAPSVVSA</sequence>
<keyword evidence="3" id="KW-0808">Transferase</keyword>
<evidence type="ECO:0000313" key="3">
    <source>
        <dbReference type="EMBL" id="RXZ87337.1"/>
    </source>
</evidence>
<dbReference type="GO" id="GO:0008757">
    <property type="term" value="F:S-adenosylmethionine-dependent methyltransferase activity"/>
    <property type="evidence" value="ECO:0007669"/>
    <property type="project" value="InterPro"/>
</dbReference>
<reference evidence="2 5" key="2">
    <citation type="submission" date="2020-07" db="EMBL/GenBank/DDBJ databases">
        <title>Sequencing the genomes of 1000 actinobacteria strains.</title>
        <authorList>
            <person name="Klenk H.-P."/>
        </authorList>
    </citation>
    <scope>NUCLEOTIDE SEQUENCE [LARGE SCALE GENOMIC DNA]</scope>
    <source>
        <strain evidence="2 5">DSM 23870</strain>
    </source>
</reference>
<dbReference type="SUPFAM" id="SSF53335">
    <property type="entry name" value="S-adenosyl-L-methionine-dependent methyltransferases"/>
    <property type="match status" value="1"/>
</dbReference>
<keyword evidence="3" id="KW-0489">Methyltransferase</keyword>
<keyword evidence="4" id="KW-1185">Reference proteome</keyword>
<accession>A0A4Q2M7P4</accession>
<dbReference type="InterPro" id="IPR029063">
    <property type="entry name" value="SAM-dependent_MTases_sf"/>
</dbReference>
<dbReference type="GO" id="GO:0032259">
    <property type="term" value="P:methylation"/>
    <property type="evidence" value="ECO:0007669"/>
    <property type="project" value="UniProtKB-KW"/>
</dbReference>
<dbReference type="InterPro" id="IPR013216">
    <property type="entry name" value="Methyltransf_11"/>
</dbReference>
<evidence type="ECO:0000313" key="4">
    <source>
        <dbReference type="Proteomes" id="UP000292686"/>
    </source>
</evidence>